<proteinExistence type="predicted"/>
<accession>A0A1Y1WD86</accession>
<reference evidence="1 2" key="1">
    <citation type="submission" date="2016-07" db="EMBL/GenBank/DDBJ databases">
        <title>Pervasive Adenine N6-methylation of Active Genes in Fungi.</title>
        <authorList>
            <consortium name="DOE Joint Genome Institute"/>
            <person name="Mondo S.J."/>
            <person name="Dannebaum R.O."/>
            <person name="Kuo R.C."/>
            <person name="Labutti K."/>
            <person name="Haridas S."/>
            <person name="Kuo A."/>
            <person name="Salamov A."/>
            <person name="Ahrendt S.R."/>
            <person name="Lipzen A."/>
            <person name="Sullivan W."/>
            <person name="Andreopoulos W.B."/>
            <person name="Clum A."/>
            <person name="Lindquist E."/>
            <person name="Daum C."/>
            <person name="Ramamoorthy G.K."/>
            <person name="Gryganskyi A."/>
            <person name="Culley D."/>
            <person name="Magnuson J.K."/>
            <person name="James T.Y."/>
            <person name="O'Malley M.A."/>
            <person name="Stajich J.E."/>
            <person name="Spatafora J.W."/>
            <person name="Visel A."/>
            <person name="Grigoriev I.V."/>
        </authorList>
    </citation>
    <scope>NUCLEOTIDE SEQUENCE [LARGE SCALE GENOMIC DNA]</scope>
    <source>
        <strain evidence="1 2">ATCC 12442</strain>
    </source>
</reference>
<dbReference type="Proteomes" id="UP000193922">
    <property type="component" value="Unassembled WGS sequence"/>
</dbReference>
<comment type="caution">
    <text evidence="1">The sequence shown here is derived from an EMBL/GenBank/DDBJ whole genome shotgun (WGS) entry which is preliminary data.</text>
</comment>
<evidence type="ECO:0000313" key="2">
    <source>
        <dbReference type="Proteomes" id="UP000193922"/>
    </source>
</evidence>
<organism evidence="1 2">
    <name type="scientific">Linderina pennispora</name>
    <dbReference type="NCBI Taxonomy" id="61395"/>
    <lineage>
        <taxon>Eukaryota</taxon>
        <taxon>Fungi</taxon>
        <taxon>Fungi incertae sedis</taxon>
        <taxon>Zoopagomycota</taxon>
        <taxon>Kickxellomycotina</taxon>
        <taxon>Kickxellomycetes</taxon>
        <taxon>Kickxellales</taxon>
        <taxon>Kickxellaceae</taxon>
        <taxon>Linderina</taxon>
    </lineage>
</organism>
<dbReference type="GeneID" id="63803749"/>
<dbReference type="EMBL" id="MCFD01000004">
    <property type="protein sequence ID" value="ORX71490.1"/>
    <property type="molecule type" value="Genomic_DNA"/>
</dbReference>
<protein>
    <recommendedName>
        <fullName evidence="3">F-box domain-containing protein</fullName>
    </recommendedName>
</protein>
<gene>
    <name evidence="1" type="ORF">DL89DRAFT_266507</name>
</gene>
<dbReference type="RefSeq" id="XP_040745005.1">
    <property type="nucleotide sequence ID" value="XM_040887101.1"/>
</dbReference>
<sequence length="548" mass="61977">MDIDQADNQLAVISQIDIAGLCASSLYPGSTYMEYTRIMNFVETDPDSLDELPDSAFSVLFIHCRVDINDHDPSSAAGTPRQWYLNLQFLIDAGKLNLVTEIRVVMHDESHQPLELDMILKEITADIGGPLPNVHSILFLGQGIFTAGRLQTAFVRNKNARKAVEHMVYLFPRINSVKYHLLKEWVPSPGHRQPLSANACPLYALTIKAYIHQLEHIQLLIGTPLSFDKFFGLISLSIDIQNFRQYTGLALIPTNHLRTLTLYRIDGVIPWALFKSPQGVLAFDVLEVLCLQFIQRSRHLMPFPGLDYNISSPKLKELRVVGLLYVYADILGYFLVNDISDLTIFDEPSGFDRINKRALETVNYLNIGHPTSTRVENCYSAASVDRLFALKSNLRMAVISWFRWPLPLHIEWTNLNDLNFSASIATKDGIANLILQLPALQSIKIDCESMCIDDAAASVFPDQANRNTMAIYTLRARKSSPISQCLEQFHIISKKNFDIEGFCELVALLPRIARIKINFYHVQDVQAMLPHYVKAARSIDISAYPYAF</sequence>
<evidence type="ECO:0008006" key="3">
    <source>
        <dbReference type="Google" id="ProtNLM"/>
    </source>
</evidence>
<dbReference type="AlphaFoldDB" id="A0A1Y1WD86"/>
<evidence type="ECO:0000313" key="1">
    <source>
        <dbReference type="EMBL" id="ORX71490.1"/>
    </source>
</evidence>
<name>A0A1Y1WD86_9FUNG</name>
<keyword evidence="2" id="KW-1185">Reference proteome</keyword>